<dbReference type="CDD" id="cd06550">
    <property type="entry name" value="TM_ABC_iron-siderophores_like"/>
    <property type="match status" value="1"/>
</dbReference>
<evidence type="ECO:0000256" key="1">
    <source>
        <dbReference type="ARBA" id="ARBA00004651"/>
    </source>
</evidence>
<proteinExistence type="inferred from homology"/>
<accession>A0A810QH04</accession>
<keyword evidence="5 8" id="KW-0812">Transmembrane</keyword>
<keyword evidence="3" id="KW-0813">Transport</keyword>
<feature type="transmembrane region" description="Helical" evidence="8">
    <location>
        <begin position="145"/>
        <end position="165"/>
    </location>
</feature>
<protein>
    <submittedName>
        <fullName evidence="9">Iron ABC transporter permease</fullName>
    </submittedName>
</protein>
<dbReference type="FunFam" id="1.10.3470.10:FF:000001">
    <property type="entry name" value="Vitamin B12 ABC transporter permease BtuC"/>
    <property type="match status" value="1"/>
</dbReference>
<dbReference type="InterPro" id="IPR000522">
    <property type="entry name" value="ABC_transptr_permease_BtuC"/>
</dbReference>
<evidence type="ECO:0000256" key="6">
    <source>
        <dbReference type="ARBA" id="ARBA00022989"/>
    </source>
</evidence>
<evidence type="ECO:0000256" key="2">
    <source>
        <dbReference type="ARBA" id="ARBA00007935"/>
    </source>
</evidence>
<dbReference type="KEGG" id="pfaa:MM59RIKEN_21300"/>
<dbReference type="RefSeq" id="WP_228300514.1">
    <property type="nucleotide sequence ID" value="NZ_AP023420.1"/>
</dbReference>
<feature type="transmembrane region" description="Helical" evidence="8">
    <location>
        <begin position="218"/>
        <end position="241"/>
    </location>
</feature>
<reference evidence="9" key="1">
    <citation type="submission" date="2020-09" db="EMBL/GenBank/DDBJ databases">
        <title>New species isolated from human feces.</title>
        <authorList>
            <person name="Kitahara M."/>
            <person name="Shigeno Y."/>
            <person name="Shime M."/>
            <person name="Matsumoto Y."/>
            <person name="Nakamura S."/>
            <person name="Motooka D."/>
            <person name="Fukuoka S."/>
            <person name="Nishikawa H."/>
            <person name="Benno Y."/>
        </authorList>
    </citation>
    <scope>NUCLEOTIDE SEQUENCE</scope>
    <source>
        <strain evidence="9">MM59</strain>
    </source>
</reference>
<dbReference type="PANTHER" id="PTHR30472:SF25">
    <property type="entry name" value="ABC TRANSPORTER PERMEASE PROTEIN MJ0876-RELATED"/>
    <property type="match status" value="1"/>
</dbReference>
<comment type="similarity">
    <text evidence="2">Belongs to the binding-protein-dependent transport system permease family. FecCD subfamily.</text>
</comment>
<dbReference type="Gene3D" id="1.10.3470.10">
    <property type="entry name" value="ABC transporter involved in vitamin B12 uptake, BtuC"/>
    <property type="match status" value="1"/>
</dbReference>
<evidence type="ECO:0000256" key="8">
    <source>
        <dbReference type="SAM" id="Phobius"/>
    </source>
</evidence>
<feature type="transmembrane region" description="Helical" evidence="8">
    <location>
        <begin position="333"/>
        <end position="354"/>
    </location>
</feature>
<keyword evidence="10" id="KW-1185">Reference proteome</keyword>
<keyword evidence="6 8" id="KW-1133">Transmembrane helix</keyword>
<feature type="transmembrane region" description="Helical" evidence="8">
    <location>
        <begin position="177"/>
        <end position="198"/>
    </location>
</feature>
<dbReference type="InterPro" id="IPR037294">
    <property type="entry name" value="ABC_BtuC-like"/>
</dbReference>
<dbReference type="PANTHER" id="PTHR30472">
    <property type="entry name" value="FERRIC ENTEROBACTIN TRANSPORT SYSTEM PERMEASE PROTEIN"/>
    <property type="match status" value="1"/>
</dbReference>
<evidence type="ECO:0000256" key="5">
    <source>
        <dbReference type="ARBA" id="ARBA00022692"/>
    </source>
</evidence>
<feature type="transmembrane region" description="Helical" evidence="8">
    <location>
        <begin position="304"/>
        <end position="321"/>
    </location>
</feature>
<dbReference type="GO" id="GO:0005886">
    <property type="term" value="C:plasma membrane"/>
    <property type="evidence" value="ECO:0007669"/>
    <property type="project" value="UniProtKB-SubCell"/>
</dbReference>
<dbReference type="Proteomes" id="UP000679848">
    <property type="component" value="Chromosome"/>
</dbReference>
<dbReference type="EMBL" id="AP023420">
    <property type="protein sequence ID" value="BCK84811.1"/>
    <property type="molecule type" value="Genomic_DNA"/>
</dbReference>
<keyword evidence="4" id="KW-1003">Cell membrane</keyword>
<feature type="transmembrane region" description="Helical" evidence="8">
    <location>
        <begin position="262"/>
        <end position="292"/>
    </location>
</feature>
<evidence type="ECO:0000256" key="7">
    <source>
        <dbReference type="ARBA" id="ARBA00023136"/>
    </source>
</evidence>
<dbReference type="AlphaFoldDB" id="A0A810QH04"/>
<dbReference type="GO" id="GO:0033214">
    <property type="term" value="P:siderophore-iron import into cell"/>
    <property type="evidence" value="ECO:0007669"/>
    <property type="project" value="TreeGrafter"/>
</dbReference>
<sequence>MEHNSYLSVDILESYDLFLRRKRLALLILLSVLAALMLFAAASGSSGITVSQVLETVLGRGTTQTEAIVFRVRLPRVMTAVAVGAALALSGCIMQNVLHNPLASASTLGVSQGAAFGAALAIIALDAGVQNAANAGTAITIRSPGTVTVCAFAGGLATTAVVLALSRLRGMSPAAMILAGVALSSMFTGATTLLQYFADDVQLATVVYWTFGDLGRPGWQEIAIIGLASLAALLFFLWNRWNYNALESGAATARSLGVNVDLLSYASMALCTLIAAMSVAFVGVISFVGLVAPHMVRRFTGNDYRFLIPGSAVTGSILLLLGDLAGKSLLSPIVLPIGAITSFLGGPLFLWMLFRGRESL</sequence>
<gene>
    <name evidence="9" type="ORF">MM59RIKEN_21300</name>
</gene>
<dbReference type="SUPFAM" id="SSF81345">
    <property type="entry name" value="ABC transporter involved in vitamin B12 uptake, BtuC"/>
    <property type="match status" value="1"/>
</dbReference>
<dbReference type="GO" id="GO:0022857">
    <property type="term" value="F:transmembrane transporter activity"/>
    <property type="evidence" value="ECO:0007669"/>
    <property type="project" value="InterPro"/>
</dbReference>
<comment type="subcellular location">
    <subcellularLocation>
        <location evidence="1">Cell membrane</location>
        <topology evidence="1">Multi-pass membrane protein</topology>
    </subcellularLocation>
</comment>
<feature type="transmembrane region" description="Helical" evidence="8">
    <location>
        <begin position="77"/>
        <end position="98"/>
    </location>
</feature>
<feature type="transmembrane region" description="Helical" evidence="8">
    <location>
        <begin position="24"/>
        <end position="42"/>
    </location>
</feature>
<name>A0A810QH04_9FIRM</name>
<keyword evidence="7 8" id="KW-0472">Membrane</keyword>
<evidence type="ECO:0000256" key="4">
    <source>
        <dbReference type="ARBA" id="ARBA00022475"/>
    </source>
</evidence>
<dbReference type="Pfam" id="PF01032">
    <property type="entry name" value="FecCD"/>
    <property type="match status" value="1"/>
</dbReference>
<evidence type="ECO:0000313" key="9">
    <source>
        <dbReference type="EMBL" id="BCK84811.1"/>
    </source>
</evidence>
<evidence type="ECO:0000313" key="10">
    <source>
        <dbReference type="Proteomes" id="UP000679848"/>
    </source>
</evidence>
<feature type="transmembrane region" description="Helical" evidence="8">
    <location>
        <begin position="105"/>
        <end position="125"/>
    </location>
</feature>
<organism evidence="9 10">
    <name type="scientific">Pusillibacter faecalis</name>
    <dbReference type="NCBI Taxonomy" id="2714358"/>
    <lineage>
        <taxon>Bacteria</taxon>
        <taxon>Bacillati</taxon>
        <taxon>Bacillota</taxon>
        <taxon>Clostridia</taxon>
        <taxon>Eubacteriales</taxon>
        <taxon>Oscillospiraceae</taxon>
        <taxon>Pusillibacter</taxon>
    </lineage>
</organism>
<evidence type="ECO:0000256" key="3">
    <source>
        <dbReference type="ARBA" id="ARBA00022448"/>
    </source>
</evidence>